<evidence type="ECO:0000313" key="1">
    <source>
        <dbReference type="EMBL" id="KAI4303920.1"/>
    </source>
</evidence>
<sequence length="272" mass="30027">MFQSSQYDGGAFPSSQSTESQTPNPTKVWGAQGLMPVTVKQLNEAYHSGDDKSFTVDGVEVTNVTLLGRVCNKSVRVTDVSFSLDDGTGCIDCRRWVNEAADSLEMEDIYDGVYVRVVGNLKSAQGRNQIVAFAVRPVTNFDEVSFHFIDCIHHHLQKSKLKTGGMSSPLKVELSRSLPSSNNTLNGNTIGSAPVNVLSSNYTMDGLKSSDQKVLEFLQQNYAQEKGVHRDEISTQLKIPADKIMDSIRILEEEGLIYSTIDEYHYKSTTEG</sequence>
<comment type="caution">
    <text evidence="1">The sequence shown here is derived from an EMBL/GenBank/DDBJ whole genome shotgun (WGS) entry which is preliminary data.</text>
</comment>
<accession>A0ACB9L361</accession>
<reference evidence="2" key="1">
    <citation type="journal article" date="2023" name="Front. Plant Sci.">
        <title>Chromosomal-level genome assembly of Melastoma candidum provides insights into trichome evolution.</title>
        <authorList>
            <person name="Zhong Y."/>
            <person name="Wu W."/>
            <person name="Sun C."/>
            <person name="Zou P."/>
            <person name="Liu Y."/>
            <person name="Dai S."/>
            <person name="Zhou R."/>
        </authorList>
    </citation>
    <scope>NUCLEOTIDE SEQUENCE [LARGE SCALE GENOMIC DNA]</scope>
</reference>
<proteinExistence type="predicted"/>
<protein>
    <submittedName>
        <fullName evidence="1">Uncharacterized protein</fullName>
    </submittedName>
</protein>
<name>A0ACB9L361_9MYRT</name>
<organism evidence="1 2">
    <name type="scientific">Melastoma candidum</name>
    <dbReference type="NCBI Taxonomy" id="119954"/>
    <lineage>
        <taxon>Eukaryota</taxon>
        <taxon>Viridiplantae</taxon>
        <taxon>Streptophyta</taxon>
        <taxon>Embryophyta</taxon>
        <taxon>Tracheophyta</taxon>
        <taxon>Spermatophyta</taxon>
        <taxon>Magnoliopsida</taxon>
        <taxon>eudicotyledons</taxon>
        <taxon>Gunneridae</taxon>
        <taxon>Pentapetalae</taxon>
        <taxon>rosids</taxon>
        <taxon>malvids</taxon>
        <taxon>Myrtales</taxon>
        <taxon>Melastomataceae</taxon>
        <taxon>Melastomatoideae</taxon>
        <taxon>Melastomateae</taxon>
        <taxon>Melastoma</taxon>
    </lineage>
</organism>
<gene>
    <name evidence="1" type="ORF">MLD38_039498</name>
</gene>
<dbReference type="Proteomes" id="UP001057402">
    <property type="component" value="Chromosome 12"/>
</dbReference>
<dbReference type="EMBL" id="CM042891">
    <property type="protein sequence ID" value="KAI4303920.1"/>
    <property type="molecule type" value="Genomic_DNA"/>
</dbReference>
<evidence type="ECO:0000313" key="2">
    <source>
        <dbReference type="Proteomes" id="UP001057402"/>
    </source>
</evidence>
<keyword evidence="2" id="KW-1185">Reference proteome</keyword>